<evidence type="ECO:0000256" key="1">
    <source>
        <dbReference type="SAM" id="Phobius"/>
    </source>
</evidence>
<dbReference type="EMBL" id="FQVC01000001">
    <property type="protein sequence ID" value="SHE41865.1"/>
    <property type="molecule type" value="Genomic_DNA"/>
</dbReference>
<dbReference type="Proteomes" id="UP000184533">
    <property type="component" value="Unassembled WGS sequence"/>
</dbReference>
<organism evidence="2 3">
    <name type="scientific">Devosia limi DSM 17137</name>
    <dbReference type="NCBI Taxonomy" id="1121477"/>
    <lineage>
        <taxon>Bacteria</taxon>
        <taxon>Pseudomonadati</taxon>
        <taxon>Pseudomonadota</taxon>
        <taxon>Alphaproteobacteria</taxon>
        <taxon>Hyphomicrobiales</taxon>
        <taxon>Devosiaceae</taxon>
        <taxon>Devosia</taxon>
    </lineage>
</organism>
<evidence type="ECO:0000313" key="3">
    <source>
        <dbReference type="Proteomes" id="UP000184533"/>
    </source>
</evidence>
<accession>A0A1M4TBV1</accession>
<dbReference type="RefSeq" id="WP_160300152.1">
    <property type="nucleotide sequence ID" value="NZ_FQVC01000001.1"/>
</dbReference>
<gene>
    <name evidence="2" type="ORF">SAMN02745223_00328</name>
</gene>
<sequence length="52" mass="5897">MSDNVVKFRRIEKKPEEPKGPKKEPGVPDWLPWIVLVAVAVVLYGLQQAQIV</sequence>
<name>A0A1M4TBV1_9HYPH</name>
<feature type="transmembrane region" description="Helical" evidence="1">
    <location>
        <begin position="30"/>
        <end position="46"/>
    </location>
</feature>
<evidence type="ECO:0000313" key="2">
    <source>
        <dbReference type="EMBL" id="SHE41865.1"/>
    </source>
</evidence>
<protein>
    <submittedName>
        <fullName evidence="2">Uncharacterized protein</fullName>
    </submittedName>
</protein>
<proteinExistence type="predicted"/>
<keyword evidence="1" id="KW-1133">Transmembrane helix</keyword>
<dbReference type="AlphaFoldDB" id="A0A1M4TBV1"/>
<keyword evidence="1" id="KW-0472">Membrane</keyword>
<keyword evidence="1" id="KW-0812">Transmembrane</keyword>
<reference evidence="2 3" key="1">
    <citation type="submission" date="2016-11" db="EMBL/GenBank/DDBJ databases">
        <authorList>
            <person name="Jaros S."/>
            <person name="Januszkiewicz K."/>
            <person name="Wedrychowicz H."/>
        </authorList>
    </citation>
    <scope>NUCLEOTIDE SEQUENCE [LARGE SCALE GENOMIC DNA]</scope>
    <source>
        <strain evidence="2 3">DSM 17137</strain>
    </source>
</reference>